<dbReference type="Pfam" id="PF06906">
    <property type="entry name" value="DUF1272"/>
    <property type="match status" value="1"/>
</dbReference>
<evidence type="ECO:0000256" key="1">
    <source>
        <dbReference type="SAM" id="MobiDB-lite"/>
    </source>
</evidence>
<comment type="caution">
    <text evidence="2">The sequence shown here is derived from an EMBL/GenBank/DDBJ whole genome shotgun (WGS) entry which is preliminary data.</text>
</comment>
<keyword evidence="3" id="KW-1185">Reference proteome</keyword>
<accession>A0ABS7JCP2</accession>
<organism evidence="2 3">
    <name type="scientific">Qipengyuania pacifica</name>
    <dbReference type="NCBI Taxonomy" id="2860199"/>
    <lineage>
        <taxon>Bacteria</taxon>
        <taxon>Pseudomonadati</taxon>
        <taxon>Pseudomonadota</taxon>
        <taxon>Alphaproteobacteria</taxon>
        <taxon>Sphingomonadales</taxon>
        <taxon>Erythrobacteraceae</taxon>
        <taxon>Qipengyuania</taxon>
    </lineage>
</organism>
<dbReference type="RefSeq" id="WP_221597278.1">
    <property type="nucleotide sequence ID" value="NZ_JAIGNQ010000001.1"/>
</dbReference>
<feature type="region of interest" description="Disordered" evidence="1">
    <location>
        <begin position="56"/>
        <end position="79"/>
    </location>
</feature>
<feature type="compositionally biased region" description="Polar residues" evidence="1">
    <location>
        <begin position="69"/>
        <end position="79"/>
    </location>
</feature>
<evidence type="ECO:0000313" key="2">
    <source>
        <dbReference type="EMBL" id="MBX7487795.1"/>
    </source>
</evidence>
<dbReference type="Proteomes" id="UP000776651">
    <property type="component" value="Unassembled WGS sequence"/>
</dbReference>
<gene>
    <name evidence="2" type="ORF">K3177_04645</name>
</gene>
<name>A0ABS7JCP2_9SPHN</name>
<dbReference type="InterPro" id="IPR010696">
    <property type="entry name" value="DUF1272"/>
</dbReference>
<sequence>MLEMRPECDRCGAGLPAEAAGAFICSLECTFCATCADELDDICPNCKGELMDRPTRPKRLHEKYPPTSLRAQGTSTGAG</sequence>
<dbReference type="EMBL" id="JAIGNQ010000001">
    <property type="protein sequence ID" value="MBX7487795.1"/>
    <property type="molecule type" value="Genomic_DNA"/>
</dbReference>
<evidence type="ECO:0000313" key="3">
    <source>
        <dbReference type="Proteomes" id="UP000776651"/>
    </source>
</evidence>
<protein>
    <submittedName>
        <fullName evidence="2">DUF1272 domain-containing protein</fullName>
    </submittedName>
</protein>
<reference evidence="2 3" key="1">
    <citation type="submission" date="2021-08" db="EMBL/GenBank/DDBJ databases">
        <title>Comparative Genomics Analysis of the Genus Qipengyuania Reveals Extensive Genetic Diversity and Metabolic Versatility, Including the Description of Fifteen Novel Species.</title>
        <authorList>
            <person name="Liu Y."/>
        </authorList>
    </citation>
    <scope>NUCLEOTIDE SEQUENCE [LARGE SCALE GENOMIC DNA]</scope>
    <source>
        <strain evidence="2 3">GH25</strain>
    </source>
</reference>
<proteinExistence type="predicted"/>